<proteinExistence type="inferred from homology"/>
<dbReference type="SUPFAM" id="SSF52540">
    <property type="entry name" value="P-loop containing nucleoside triphosphate hydrolases"/>
    <property type="match status" value="1"/>
</dbReference>
<dbReference type="CDD" id="cd02022">
    <property type="entry name" value="DPCK"/>
    <property type="match status" value="1"/>
</dbReference>
<evidence type="ECO:0000313" key="8">
    <source>
        <dbReference type="Proteomes" id="UP001165488"/>
    </source>
</evidence>
<evidence type="ECO:0000256" key="2">
    <source>
        <dbReference type="ARBA" id="ARBA00022741"/>
    </source>
</evidence>
<evidence type="ECO:0000256" key="3">
    <source>
        <dbReference type="ARBA" id="ARBA00022840"/>
    </source>
</evidence>
<evidence type="ECO:0000256" key="4">
    <source>
        <dbReference type="ARBA" id="ARBA00022993"/>
    </source>
</evidence>
<dbReference type="EMBL" id="JAKZGS010000003">
    <property type="protein sequence ID" value="MCH7397542.1"/>
    <property type="molecule type" value="Genomic_DNA"/>
</dbReference>
<keyword evidence="5" id="KW-0963">Cytoplasm</keyword>
<organism evidence="7 8">
    <name type="scientific">Belliella calami</name>
    <dbReference type="NCBI Taxonomy" id="2923436"/>
    <lineage>
        <taxon>Bacteria</taxon>
        <taxon>Pseudomonadati</taxon>
        <taxon>Bacteroidota</taxon>
        <taxon>Cytophagia</taxon>
        <taxon>Cytophagales</taxon>
        <taxon>Cyclobacteriaceae</taxon>
        <taxon>Belliella</taxon>
    </lineage>
</organism>
<keyword evidence="5 7" id="KW-0808">Transferase</keyword>
<comment type="pathway">
    <text evidence="5">Cofactor biosynthesis; coenzyme A biosynthesis; CoA from (R)-pantothenate: step 5/5.</text>
</comment>
<dbReference type="InterPro" id="IPR001977">
    <property type="entry name" value="Depp_CoAkinase"/>
</dbReference>
<dbReference type="Proteomes" id="UP001165488">
    <property type="component" value="Unassembled WGS sequence"/>
</dbReference>
<keyword evidence="4 5" id="KW-0173">Coenzyme A biosynthesis</keyword>
<dbReference type="Gene3D" id="3.40.50.300">
    <property type="entry name" value="P-loop containing nucleotide triphosphate hydrolases"/>
    <property type="match status" value="1"/>
</dbReference>
<dbReference type="RefSeq" id="WP_241274049.1">
    <property type="nucleotide sequence ID" value="NZ_JAKZGS010000003.1"/>
</dbReference>
<feature type="binding site" evidence="5">
    <location>
        <begin position="15"/>
        <end position="20"/>
    </location>
    <ligand>
        <name>ATP</name>
        <dbReference type="ChEBI" id="CHEBI:30616"/>
    </ligand>
</feature>
<dbReference type="GO" id="GO:0004140">
    <property type="term" value="F:dephospho-CoA kinase activity"/>
    <property type="evidence" value="ECO:0007669"/>
    <property type="project" value="UniProtKB-EC"/>
</dbReference>
<comment type="similarity">
    <text evidence="1 5">Belongs to the CoaE family.</text>
</comment>
<keyword evidence="3 5" id="KW-0067">ATP-binding</keyword>
<comment type="caution">
    <text evidence="7">The sequence shown here is derived from an EMBL/GenBank/DDBJ whole genome shotgun (WGS) entry which is preliminary data.</text>
</comment>
<comment type="catalytic activity">
    <reaction evidence="5">
        <text>3'-dephospho-CoA + ATP = ADP + CoA + H(+)</text>
        <dbReference type="Rhea" id="RHEA:18245"/>
        <dbReference type="ChEBI" id="CHEBI:15378"/>
        <dbReference type="ChEBI" id="CHEBI:30616"/>
        <dbReference type="ChEBI" id="CHEBI:57287"/>
        <dbReference type="ChEBI" id="CHEBI:57328"/>
        <dbReference type="ChEBI" id="CHEBI:456216"/>
        <dbReference type="EC" id="2.7.1.24"/>
    </reaction>
</comment>
<dbReference type="InterPro" id="IPR027417">
    <property type="entry name" value="P-loop_NTPase"/>
</dbReference>
<accession>A0ABS9ULV0</accession>
<dbReference type="PROSITE" id="PS51219">
    <property type="entry name" value="DPCK"/>
    <property type="match status" value="1"/>
</dbReference>
<evidence type="ECO:0000256" key="5">
    <source>
        <dbReference type="HAMAP-Rule" id="MF_00376"/>
    </source>
</evidence>
<keyword evidence="8" id="KW-1185">Reference proteome</keyword>
<protein>
    <recommendedName>
        <fullName evidence="5 6">Dephospho-CoA kinase</fullName>
        <ecNumber evidence="5 6">2.7.1.24</ecNumber>
    </recommendedName>
    <alternativeName>
        <fullName evidence="5">Dephosphocoenzyme A kinase</fullName>
    </alternativeName>
</protein>
<dbReference type="PANTHER" id="PTHR10695:SF46">
    <property type="entry name" value="BIFUNCTIONAL COENZYME A SYNTHASE-RELATED"/>
    <property type="match status" value="1"/>
</dbReference>
<keyword evidence="2 5" id="KW-0547">Nucleotide-binding</keyword>
<keyword evidence="5 7" id="KW-0418">Kinase</keyword>
<gene>
    <name evidence="5 7" type="primary">coaE</name>
    <name evidence="7" type="ORF">MM236_06060</name>
</gene>
<dbReference type="NCBIfam" id="TIGR00152">
    <property type="entry name" value="dephospho-CoA kinase"/>
    <property type="match status" value="1"/>
</dbReference>
<evidence type="ECO:0000313" key="7">
    <source>
        <dbReference type="EMBL" id="MCH7397542.1"/>
    </source>
</evidence>
<dbReference type="Pfam" id="PF01121">
    <property type="entry name" value="CoaE"/>
    <property type="match status" value="1"/>
</dbReference>
<comment type="subcellular location">
    <subcellularLocation>
        <location evidence="5">Cytoplasm</location>
    </subcellularLocation>
</comment>
<sequence>MNSKPFLIGITGGIGSGKTTVAKIFSILGIPIYFADDRAKWLMSNDPALKDQIQNSFGNNSYHEDGSLNREFIASNVFGNIENIKTINSLVHPAVKSDFEQWAKSQESPYVLKEAALLFETGSYKELDRVITVSSPLRIRINRVLLRDPHRNEEQLNAIIDQQMAEEEKIQLSDYVIKNIDNKLLIPQALKIHDKLLLLGKK</sequence>
<evidence type="ECO:0000256" key="6">
    <source>
        <dbReference type="NCBIfam" id="TIGR00152"/>
    </source>
</evidence>
<evidence type="ECO:0000256" key="1">
    <source>
        <dbReference type="ARBA" id="ARBA00009018"/>
    </source>
</evidence>
<dbReference type="EC" id="2.7.1.24" evidence="5 6"/>
<reference evidence="7" key="1">
    <citation type="submission" date="2022-03" db="EMBL/GenBank/DDBJ databases">
        <title>De novo assembled genomes of Belliella spp. (Cyclobacteriaceae) strains.</title>
        <authorList>
            <person name="Szabo A."/>
            <person name="Korponai K."/>
            <person name="Felfoldi T."/>
        </authorList>
    </citation>
    <scope>NUCLEOTIDE SEQUENCE</scope>
    <source>
        <strain evidence="7">DSM 107340</strain>
    </source>
</reference>
<dbReference type="HAMAP" id="MF_00376">
    <property type="entry name" value="Dephospho_CoA_kinase"/>
    <property type="match status" value="1"/>
</dbReference>
<name>A0ABS9ULV0_9BACT</name>
<dbReference type="PANTHER" id="PTHR10695">
    <property type="entry name" value="DEPHOSPHO-COA KINASE-RELATED"/>
    <property type="match status" value="1"/>
</dbReference>
<comment type="function">
    <text evidence="5">Catalyzes the phosphorylation of the 3'-hydroxyl group of dephosphocoenzyme A to form coenzyme A.</text>
</comment>